<reference evidence="2 3" key="1">
    <citation type="submission" date="2018-03" db="EMBL/GenBank/DDBJ databases">
        <authorList>
            <person name="Keele B.F."/>
        </authorList>
    </citation>
    <scope>NUCLEOTIDE SEQUENCE [LARGE SCALE GENOMIC DNA]</scope>
    <source>
        <strain evidence="2 3">CECT 8599</strain>
    </source>
</reference>
<accession>A0A2R8BA14</accession>
<gene>
    <name evidence="2" type="ORF">ASD8599_00628</name>
</gene>
<proteinExistence type="predicted"/>
<dbReference type="OrthoDB" id="8419758at2"/>
<feature type="transmembrane region" description="Helical" evidence="1">
    <location>
        <begin position="97"/>
        <end position="115"/>
    </location>
</feature>
<protein>
    <submittedName>
        <fullName evidence="2">Uncharacterized protein</fullName>
    </submittedName>
</protein>
<feature type="transmembrane region" description="Helical" evidence="1">
    <location>
        <begin position="28"/>
        <end position="51"/>
    </location>
</feature>
<evidence type="ECO:0000313" key="2">
    <source>
        <dbReference type="EMBL" id="SPH19889.1"/>
    </source>
</evidence>
<dbReference type="Proteomes" id="UP000244880">
    <property type="component" value="Unassembled WGS sequence"/>
</dbReference>
<evidence type="ECO:0000313" key="3">
    <source>
        <dbReference type="Proteomes" id="UP000244880"/>
    </source>
</evidence>
<organism evidence="2 3">
    <name type="scientific">Ascidiaceihabitans donghaensis</name>
    <dbReference type="NCBI Taxonomy" id="1510460"/>
    <lineage>
        <taxon>Bacteria</taxon>
        <taxon>Pseudomonadati</taxon>
        <taxon>Pseudomonadota</taxon>
        <taxon>Alphaproteobacteria</taxon>
        <taxon>Rhodobacterales</taxon>
        <taxon>Paracoccaceae</taxon>
        <taxon>Ascidiaceihabitans</taxon>
    </lineage>
</organism>
<keyword evidence="1" id="KW-0472">Membrane</keyword>
<keyword evidence="1" id="KW-0812">Transmembrane</keyword>
<keyword evidence="3" id="KW-1185">Reference proteome</keyword>
<name>A0A2R8BA14_9RHOB</name>
<evidence type="ECO:0000256" key="1">
    <source>
        <dbReference type="SAM" id="Phobius"/>
    </source>
</evidence>
<keyword evidence="1" id="KW-1133">Transmembrane helix</keyword>
<feature type="transmembrane region" description="Helical" evidence="1">
    <location>
        <begin position="58"/>
        <end position="77"/>
    </location>
</feature>
<sequence>MAALPTSALAEVCDKVRPQWVPGTPATAFAEMIALFGTPPSLVLLVATALVLRFRSKWGGLGITVAWAAWVSVVSMVGAGDALQQQATLEGCVGSPALFILVVAAICIATILYTSPRSTRL</sequence>
<dbReference type="EMBL" id="OMOR01000001">
    <property type="protein sequence ID" value="SPH19889.1"/>
    <property type="molecule type" value="Genomic_DNA"/>
</dbReference>
<dbReference type="AlphaFoldDB" id="A0A2R8BA14"/>
<dbReference type="RefSeq" id="WP_108827179.1">
    <property type="nucleotide sequence ID" value="NZ_OMOR01000001.1"/>
</dbReference>